<proteinExistence type="predicted"/>
<dbReference type="PATRIC" id="fig|1337887.3.peg.5263"/>
<evidence type="ECO:0000313" key="2">
    <source>
        <dbReference type="Proteomes" id="UP000016842"/>
    </source>
</evidence>
<sequence length="170" mass="18809">MSSAPILLSWDGEAFYPASPPCWASRADRQFVVGETYKLVEHHDRSEASHNHYFASIANAWNTLPDHLLAEYPTAEHLRKKMLVKCGYADERTVVCASKAEAERVAAFIKPMDNYAVVIFHEAVVKVYTAQSQSLKAMGKREFQESKEAVLAAIDRLLGVEPGATARAAA</sequence>
<organism evidence="1 2">
    <name type="scientific">Brucella intermedia 229E</name>
    <dbReference type="NCBI Taxonomy" id="1337887"/>
    <lineage>
        <taxon>Bacteria</taxon>
        <taxon>Pseudomonadati</taxon>
        <taxon>Pseudomonadota</taxon>
        <taxon>Alphaproteobacteria</taxon>
        <taxon>Hyphomicrobiales</taxon>
        <taxon>Brucellaceae</taxon>
        <taxon>Brucella/Ochrobactrum group</taxon>
        <taxon>Brucella</taxon>
    </lineage>
</organism>
<name>U4V525_9HYPH</name>
<evidence type="ECO:0000313" key="1">
    <source>
        <dbReference type="EMBL" id="ERL99763.1"/>
    </source>
</evidence>
<dbReference type="Proteomes" id="UP000016842">
    <property type="component" value="Unassembled WGS sequence"/>
</dbReference>
<dbReference type="AlphaFoldDB" id="U4V525"/>
<dbReference type="EMBL" id="ASXJ01000363">
    <property type="protein sequence ID" value="ERL99763.1"/>
    <property type="molecule type" value="Genomic_DNA"/>
</dbReference>
<reference evidence="1 2" key="1">
    <citation type="journal article" date="2014" name="FEMS Microbiol. Lett.">
        <title>Genome sequencing analysis reveals virulence-related gene content of Ochrobactrum intermedium strain 229E, a urease-positive strain isolated from the human gastric niche.</title>
        <authorList>
            <person name="Kulkarni G.J."/>
            <person name="Shetty S."/>
            <person name="Dharne M.S."/>
            <person name="Shouche Y.S."/>
        </authorList>
    </citation>
    <scope>NUCLEOTIDE SEQUENCE [LARGE SCALE GENOMIC DNA]</scope>
    <source>
        <strain evidence="1 2">229E</strain>
    </source>
</reference>
<accession>U4V525</accession>
<gene>
    <name evidence="1" type="ORF">Q644_09010</name>
</gene>
<comment type="caution">
    <text evidence="1">The sequence shown here is derived from an EMBL/GenBank/DDBJ whole genome shotgun (WGS) entry which is preliminary data.</text>
</comment>
<protein>
    <submittedName>
        <fullName evidence="1">Uncharacterized protein</fullName>
    </submittedName>
</protein>